<feature type="region of interest" description="Disordered" evidence="1">
    <location>
        <begin position="396"/>
        <end position="415"/>
    </location>
</feature>
<reference evidence="2" key="1">
    <citation type="submission" date="2023-10" db="EMBL/GenBank/DDBJ databases">
        <authorList>
            <person name="Domelevo Entfellner J.-B."/>
        </authorList>
    </citation>
    <scope>NUCLEOTIDE SEQUENCE</scope>
</reference>
<evidence type="ECO:0000313" key="2">
    <source>
        <dbReference type="EMBL" id="CAJ1947788.1"/>
    </source>
</evidence>
<dbReference type="GO" id="GO:0008017">
    <property type="term" value="F:microtubule binding"/>
    <property type="evidence" value="ECO:0007669"/>
    <property type="project" value="InterPro"/>
</dbReference>
<dbReference type="PANTHER" id="PTHR33737:SF2">
    <property type="entry name" value="OS12G0102700 PROTEIN"/>
    <property type="match status" value="1"/>
</dbReference>
<gene>
    <name evidence="2" type="ORF">AYBTSS11_LOCUS12845</name>
</gene>
<dbReference type="Gramene" id="rna-AYBTSS11_LOCUS12845">
    <property type="protein sequence ID" value="CAJ1947788.1"/>
    <property type="gene ID" value="gene-AYBTSS11_LOCUS12845"/>
</dbReference>
<dbReference type="PANTHER" id="PTHR33737">
    <property type="entry name" value="OS05G0121800 PROTEIN"/>
    <property type="match status" value="1"/>
</dbReference>
<proteinExistence type="predicted"/>
<sequence length="528" mass="58795">MLKIELAAESDMRKKVDGFTMFSNGKAEDMKEANIGKRNLQSLKSELKYDLRKSLAWDSAFSTSSGIICIHMEINSNDFIQSSTYSPPHSFSGILEVEELFNTSSSLNTENSSDMLKHEQYQHLYFNNRKPEIKTVTDGFNLRKSLAWDSAFSTSEGILNPEELSLLDKGFKKSGMGMLPQIEELRISSESNRTIDSDGSSLASIEISVRQSREASNSVASCCRNIEKAAKRIDKDCVPKLKVKSRPTSTMQTTNGNQPERTTKESSVPPPWKFSSASGRCDLSSHLKPPKIQSRAKTPIAPTKRIPLFSNEVNGGSKTVEKNFCFISPSVSIDGFSPATSVAETIGSHDGKGINSLSFDASRTVKPSGLRMPSPKIGFFDVDNLLVSIKNRDKKSHSKGVSKIQSGQKSEVRNTRTCTWKTRNSNNSRTIKFGPGAVSKAGEGKDYLRNDEKKVHLRAHEHGFERKICENKILKEREEQSCLKGKRLLPKEQTRANNIYTGNDGYKLHQRQKENLIGFEDQASARTS</sequence>
<feature type="compositionally biased region" description="Polar residues" evidence="1">
    <location>
        <begin position="403"/>
        <end position="415"/>
    </location>
</feature>
<dbReference type="EMBL" id="OY731401">
    <property type="protein sequence ID" value="CAJ1947788.1"/>
    <property type="molecule type" value="Genomic_DNA"/>
</dbReference>
<feature type="compositionally biased region" description="Polar residues" evidence="1">
    <location>
        <begin position="246"/>
        <end position="260"/>
    </location>
</feature>
<dbReference type="AlphaFoldDB" id="A0AA86S8R7"/>
<evidence type="ECO:0000313" key="3">
    <source>
        <dbReference type="Proteomes" id="UP001189624"/>
    </source>
</evidence>
<evidence type="ECO:0000256" key="1">
    <source>
        <dbReference type="SAM" id="MobiDB-lite"/>
    </source>
</evidence>
<feature type="region of interest" description="Disordered" evidence="1">
    <location>
        <begin position="242"/>
        <end position="293"/>
    </location>
</feature>
<name>A0AA86S8R7_9FABA</name>
<accession>A0AA86S8R7</accession>
<organism evidence="2 3">
    <name type="scientific">Sphenostylis stenocarpa</name>
    <dbReference type="NCBI Taxonomy" id="92480"/>
    <lineage>
        <taxon>Eukaryota</taxon>
        <taxon>Viridiplantae</taxon>
        <taxon>Streptophyta</taxon>
        <taxon>Embryophyta</taxon>
        <taxon>Tracheophyta</taxon>
        <taxon>Spermatophyta</taxon>
        <taxon>Magnoliopsida</taxon>
        <taxon>eudicotyledons</taxon>
        <taxon>Gunneridae</taxon>
        <taxon>Pentapetalae</taxon>
        <taxon>rosids</taxon>
        <taxon>fabids</taxon>
        <taxon>Fabales</taxon>
        <taxon>Fabaceae</taxon>
        <taxon>Papilionoideae</taxon>
        <taxon>50 kb inversion clade</taxon>
        <taxon>NPAAA clade</taxon>
        <taxon>indigoferoid/millettioid clade</taxon>
        <taxon>Phaseoleae</taxon>
        <taxon>Sphenostylis</taxon>
    </lineage>
</organism>
<keyword evidence="3" id="KW-1185">Reference proteome</keyword>
<dbReference type="InterPro" id="IPR045882">
    <property type="entry name" value="GPT1/2"/>
</dbReference>
<dbReference type="Proteomes" id="UP001189624">
    <property type="component" value="Chromosome 4"/>
</dbReference>
<protein>
    <submittedName>
        <fullName evidence="2">Uncharacterized protein</fullName>
    </submittedName>
</protein>